<dbReference type="Proteomes" id="UP000519439">
    <property type="component" value="Unassembled WGS sequence"/>
</dbReference>
<dbReference type="InterPro" id="IPR007709">
    <property type="entry name" value="N-FG_amidohydro"/>
</dbReference>
<evidence type="ECO:0000313" key="2">
    <source>
        <dbReference type="Proteomes" id="UP000519439"/>
    </source>
</evidence>
<dbReference type="NCBIfam" id="TIGR02017">
    <property type="entry name" value="hutG_amidohyd"/>
    <property type="match status" value="1"/>
</dbReference>
<proteinExistence type="predicted"/>
<reference evidence="1 2" key="1">
    <citation type="submission" date="2020-08" db="EMBL/GenBank/DDBJ databases">
        <title>Genomic Encyclopedia of Type Strains, Phase IV (KMG-IV): sequencing the most valuable type-strain genomes for metagenomic binning, comparative biology and taxonomic classification.</title>
        <authorList>
            <person name="Goeker M."/>
        </authorList>
    </citation>
    <scope>NUCLEOTIDE SEQUENCE [LARGE SCALE GENOMIC DNA]</scope>
    <source>
        <strain evidence="1 2">DSM 15743</strain>
    </source>
</reference>
<name>A0A7W6N7F5_9HYPH</name>
<sequence length="277" mass="30228">MSGAKPDWLTIIRGDAPLVVSLPHTGTQIPAEYERDLVSPWLARKDADWWIERLYDFAPALGATLIRTAISRTVIDVNRDPSGVSLYPGQATTELCPTTTFDGEALYAPGSEPDAEEIAARRARFFDPYHTALRAEIDRLRSKHAHVVVYDCHSIRSVIPRLFEGTLPHFNIGTNGGVTCAPSLSDAIETICAGSGFSHVVNGRFKGGFITRSLGRPDAGVHAVQMELACRGYMREPLGPVAKDAWPEAYDEDYAAPMRAALSLVLQTCLTFAQSKA</sequence>
<dbReference type="EMBL" id="JACIDC010000003">
    <property type="protein sequence ID" value="MBB4039420.1"/>
    <property type="molecule type" value="Genomic_DNA"/>
</dbReference>
<dbReference type="GO" id="GO:0050415">
    <property type="term" value="F:formimidoylglutamase activity"/>
    <property type="evidence" value="ECO:0007669"/>
    <property type="project" value="UniProtKB-EC"/>
</dbReference>
<keyword evidence="1" id="KW-0378">Hydrolase</keyword>
<dbReference type="Gene3D" id="3.40.630.40">
    <property type="entry name" value="Zn-dependent exopeptidases"/>
    <property type="match status" value="1"/>
</dbReference>
<dbReference type="Pfam" id="PF05013">
    <property type="entry name" value="FGase"/>
    <property type="match status" value="1"/>
</dbReference>
<organism evidence="1 2">
    <name type="scientific">Microvirga flocculans</name>
    <dbReference type="NCBI Taxonomy" id="217168"/>
    <lineage>
        <taxon>Bacteria</taxon>
        <taxon>Pseudomonadati</taxon>
        <taxon>Pseudomonadota</taxon>
        <taxon>Alphaproteobacteria</taxon>
        <taxon>Hyphomicrobiales</taxon>
        <taxon>Methylobacteriaceae</taxon>
        <taxon>Microvirga</taxon>
    </lineage>
</organism>
<protein>
    <submittedName>
        <fullName evidence="1">Formiminoglutamase</fullName>
        <ecNumber evidence="1">3.5.3.8</ecNumber>
    </submittedName>
</protein>
<evidence type="ECO:0000313" key="1">
    <source>
        <dbReference type="EMBL" id="MBB4039420.1"/>
    </source>
</evidence>
<keyword evidence="2" id="KW-1185">Reference proteome</keyword>
<dbReference type="RefSeq" id="WP_027317385.1">
    <property type="nucleotide sequence ID" value="NZ_JACIDC010000003.1"/>
</dbReference>
<dbReference type="SUPFAM" id="SSF53187">
    <property type="entry name" value="Zn-dependent exopeptidases"/>
    <property type="match status" value="1"/>
</dbReference>
<dbReference type="InterPro" id="IPR010247">
    <property type="entry name" value="HutG_amidohyd"/>
</dbReference>
<accession>A0A7W6N7F5</accession>
<dbReference type="EC" id="3.5.3.8" evidence="1"/>
<dbReference type="AlphaFoldDB" id="A0A7W6N7F5"/>
<gene>
    <name evidence="1" type="ORF">GGR34_001062</name>
</gene>
<comment type="caution">
    <text evidence="1">The sequence shown here is derived from an EMBL/GenBank/DDBJ whole genome shotgun (WGS) entry which is preliminary data.</text>
</comment>